<keyword evidence="3" id="KW-1185">Reference proteome</keyword>
<feature type="region of interest" description="Disordered" evidence="1">
    <location>
        <begin position="61"/>
        <end position="88"/>
    </location>
</feature>
<gene>
    <name evidence="2" type="ORF">DILT_LOCUS10297</name>
</gene>
<feature type="compositionally biased region" description="Acidic residues" evidence="1">
    <location>
        <begin position="79"/>
        <end position="88"/>
    </location>
</feature>
<accession>A0A3P7P8T5</accession>
<evidence type="ECO:0000313" key="3">
    <source>
        <dbReference type="Proteomes" id="UP000281553"/>
    </source>
</evidence>
<name>A0A3P7P8T5_DIBLA</name>
<dbReference type="EMBL" id="UYRU01059353">
    <property type="protein sequence ID" value="VDN14466.1"/>
    <property type="molecule type" value="Genomic_DNA"/>
</dbReference>
<protein>
    <submittedName>
        <fullName evidence="2">Uncharacterized protein</fullName>
    </submittedName>
</protein>
<dbReference type="Proteomes" id="UP000281553">
    <property type="component" value="Unassembled WGS sequence"/>
</dbReference>
<evidence type="ECO:0000256" key="1">
    <source>
        <dbReference type="SAM" id="MobiDB-lite"/>
    </source>
</evidence>
<dbReference type="AlphaFoldDB" id="A0A3P7P8T5"/>
<feature type="compositionally biased region" description="Low complexity" evidence="1">
    <location>
        <begin position="61"/>
        <end position="71"/>
    </location>
</feature>
<reference evidence="2 3" key="1">
    <citation type="submission" date="2018-11" db="EMBL/GenBank/DDBJ databases">
        <authorList>
            <consortium name="Pathogen Informatics"/>
        </authorList>
    </citation>
    <scope>NUCLEOTIDE SEQUENCE [LARGE SCALE GENOMIC DNA]</scope>
</reference>
<sequence>MDLVTVLLDFGADPNQETIGCLTVLNLCIMQYLHQKASAKAKSRMSSRSRNHFIVCPSYVENEASSSSEQSLSERSDSEYESTNESEDLECPVLTKKIWYKAELRWQLPSEPVVSQTPAPTFSRLATELDGDKPPRSQFRVFTQIFVSAVCTQI</sequence>
<evidence type="ECO:0000313" key="2">
    <source>
        <dbReference type="EMBL" id="VDN14466.1"/>
    </source>
</evidence>
<proteinExistence type="predicted"/>
<organism evidence="2 3">
    <name type="scientific">Dibothriocephalus latus</name>
    <name type="common">Fish tapeworm</name>
    <name type="synonym">Diphyllobothrium latum</name>
    <dbReference type="NCBI Taxonomy" id="60516"/>
    <lineage>
        <taxon>Eukaryota</taxon>
        <taxon>Metazoa</taxon>
        <taxon>Spiralia</taxon>
        <taxon>Lophotrochozoa</taxon>
        <taxon>Platyhelminthes</taxon>
        <taxon>Cestoda</taxon>
        <taxon>Eucestoda</taxon>
        <taxon>Diphyllobothriidea</taxon>
        <taxon>Diphyllobothriidae</taxon>
        <taxon>Dibothriocephalus</taxon>
    </lineage>
</organism>